<dbReference type="InterPro" id="IPR050954">
    <property type="entry name" value="ET_IronSulfur_Cluster-Binding"/>
</dbReference>
<evidence type="ECO:0000256" key="2">
    <source>
        <dbReference type="ARBA" id="ARBA00022485"/>
    </source>
</evidence>
<reference evidence="9" key="1">
    <citation type="submission" date="2022-09" db="EMBL/GenBank/DDBJ databases">
        <title>Actin cytoskeleton and complex cell architecture in an #Asgard archaeon.</title>
        <authorList>
            <person name="Ponce Toledo R.I."/>
            <person name="Schleper C."/>
            <person name="Rodrigues Oliveira T."/>
            <person name="Wollweber F."/>
            <person name="Xu J."/>
            <person name="Rittmann S."/>
            <person name="Klingl A."/>
            <person name="Pilhofer M."/>
        </authorList>
    </citation>
    <scope>NUCLEOTIDE SEQUENCE</scope>
    <source>
        <strain evidence="9">B-35</strain>
    </source>
</reference>
<feature type="domain" description="4Fe-4S ferredoxin-type" evidence="8">
    <location>
        <begin position="54"/>
        <end position="86"/>
    </location>
</feature>
<feature type="domain" description="4Fe-4S ferredoxin-type" evidence="8">
    <location>
        <begin position="15"/>
        <end position="45"/>
    </location>
</feature>
<keyword evidence="5" id="KW-0249">Electron transport</keyword>
<dbReference type="CDD" id="cd10550">
    <property type="entry name" value="DMSOR_beta_like"/>
    <property type="match status" value="1"/>
</dbReference>
<evidence type="ECO:0000256" key="7">
    <source>
        <dbReference type="ARBA" id="ARBA00023014"/>
    </source>
</evidence>
<keyword evidence="1" id="KW-0813">Transport</keyword>
<evidence type="ECO:0000256" key="3">
    <source>
        <dbReference type="ARBA" id="ARBA00022723"/>
    </source>
</evidence>
<dbReference type="Gene3D" id="3.30.70.20">
    <property type="match status" value="2"/>
</dbReference>
<evidence type="ECO:0000259" key="8">
    <source>
        <dbReference type="PROSITE" id="PS51379"/>
    </source>
</evidence>
<keyword evidence="4" id="KW-0677">Repeat</keyword>
<dbReference type="PANTHER" id="PTHR43177">
    <property type="entry name" value="PROTEIN NRFC"/>
    <property type="match status" value="1"/>
</dbReference>
<evidence type="ECO:0000256" key="5">
    <source>
        <dbReference type="ARBA" id="ARBA00022982"/>
    </source>
</evidence>
<keyword evidence="6" id="KW-0408">Iron</keyword>
<evidence type="ECO:0000256" key="4">
    <source>
        <dbReference type="ARBA" id="ARBA00022737"/>
    </source>
</evidence>
<gene>
    <name evidence="9" type="ORF">NEF87_000183</name>
</gene>
<dbReference type="PANTHER" id="PTHR43177:SF5">
    <property type="entry name" value="ANAEROBIC DIMETHYL SULFOXIDE REDUCTASE CHAIN B-RELATED"/>
    <property type="match status" value="1"/>
</dbReference>
<name>A0ABY6HK50_9ARCH</name>
<organism evidence="9 10">
    <name type="scientific">Candidatus Lokiarchaeum ossiferum</name>
    <dbReference type="NCBI Taxonomy" id="2951803"/>
    <lineage>
        <taxon>Archaea</taxon>
        <taxon>Promethearchaeati</taxon>
        <taxon>Promethearchaeota</taxon>
        <taxon>Promethearchaeia</taxon>
        <taxon>Promethearchaeales</taxon>
        <taxon>Promethearchaeaceae</taxon>
        <taxon>Candidatus Lokiarchaeum</taxon>
    </lineage>
</organism>
<keyword evidence="3" id="KW-0479">Metal-binding</keyword>
<dbReference type="InterPro" id="IPR017900">
    <property type="entry name" value="4Fe4S_Fe_S_CS"/>
</dbReference>
<sequence>MATKTKPTEEVKMHEILVVDERRCTGCEICESVCSMVHDGEFNPLNARIHRIRLEPIINATISCVSCFNPSCVSACPLGIITKNDETGVIKIDYNKCDGCGACVRFCEYGAITIHTKNKQAITCDLCESTEFDKPQCVEYCPKGAIFVREVDPSQDENRIITLGKIIKKGFPEPAEGEILN</sequence>
<protein>
    <submittedName>
        <fullName evidence="9">Ion-translocating oxidoreductase complex subunit B</fullName>
    </submittedName>
</protein>
<accession>A0ABY6HK50</accession>
<dbReference type="Proteomes" id="UP001208689">
    <property type="component" value="Chromosome"/>
</dbReference>
<evidence type="ECO:0000256" key="6">
    <source>
        <dbReference type="ARBA" id="ARBA00023004"/>
    </source>
</evidence>
<keyword evidence="2" id="KW-0004">4Fe-4S</keyword>
<dbReference type="PROSITE" id="PS51379">
    <property type="entry name" value="4FE4S_FER_2"/>
    <property type="match status" value="3"/>
</dbReference>
<dbReference type="SUPFAM" id="SSF54862">
    <property type="entry name" value="4Fe-4S ferredoxins"/>
    <property type="match status" value="1"/>
</dbReference>
<dbReference type="Pfam" id="PF13247">
    <property type="entry name" value="Fer4_11"/>
    <property type="match status" value="1"/>
</dbReference>
<feature type="domain" description="4Fe-4S ferredoxin-type" evidence="8">
    <location>
        <begin position="88"/>
        <end position="117"/>
    </location>
</feature>
<proteinExistence type="predicted"/>
<dbReference type="EMBL" id="CP104013">
    <property type="protein sequence ID" value="UYP43898.1"/>
    <property type="molecule type" value="Genomic_DNA"/>
</dbReference>
<keyword evidence="7" id="KW-0411">Iron-sulfur</keyword>
<dbReference type="InterPro" id="IPR017896">
    <property type="entry name" value="4Fe4S_Fe-S-bd"/>
</dbReference>
<dbReference type="PROSITE" id="PS00198">
    <property type="entry name" value="4FE4S_FER_1"/>
    <property type="match status" value="1"/>
</dbReference>
<evidence type="ECO:0000313" key="10">
    <source>
        <dbReference type="Proteomes" id="UP001208689"/>
    </source>
</evidence>
<evidence type="ECO:0000256" key="1">
    <source>
        <dbReference type="ARBA" id="ARBA00022448"/>
    </source>
</evidence>
<evidence type="ECO:0000313" key="9">
    <source>
        <dbReference type="EMBL" id="UYP43898.1"/>
    </source>
</evidence>
<keyword evidence="10" id="KW-1185">Reference proteome</keyword>